<keyword evidence="1" id="KW-0175">Coiled coil</keyword>
<dbReference type="VEuPathDB" id="FungiDB:BD410DRAFT_830783"/>
<keyword evidence="4" id="KW-1185">Reference proteome</keyword>
<dbReference type="GO" id="GO:0000776">
    <property type="term" value="C:kinetochore"/>
    <property type="evidence" value="ECO:0007669"/>
    <property type="project" value="InterPro"/>
</dbReference>
<sequence>MPSATLATGLKRNSIDRAESDVNIQKANSLSDSFEKASLHILQAPTLFQHKVTEFHDHDPSAPKLPADISNDVAAQVSFLRKLKFHYLEQNAKDKYIKTIVNDDAPIITVDDNEVLRRKNESKKARLKVAKDRLAEQHLDIKTIAPQVEKSYTKARDLVTEAQTLVQQILDTSLSLSRLRAAHPHPRVTISSANATLDAQTEIMASLDTQLSDINSQVEHVKLSVQESAREVERLRVDRSESEKEILRHKAEEEDGRVLGLYDWYTASLSLHRSLASLQAMQCVAENELELTYMMTPLSNPLSNLTVTITLLFLPNTQELAEVHLSGPDPVPNIDIQDVVGSHVQANDVPGLVRSLLARLRATL</sequence>
<dbReference type="GO" id="GO:0034501">
    <property type="term" value="P:protein localization to kinetochore"/>
    <property type="evidence" value="ECO:0007669"/>
    <property type="project" value="InterPro"/>
</dbReference>
<evidence type="ECO:0000256" key="1">
    <source>
        <dbReference type="SAM" id="Coils"/>
    </source>
</evidence>
<feature type="coiled-coil region" evidence="1">
    <location>
        <begin position="225"/>
        <end position="252"/>
    </location>
</feature>
<dbReference type="AlphaFoldDB" id="A0A4Y7PW90"/>
<dbReference type="InterPro" id="IPR037475">
    <property type="entry name" value="Sos7"/>
</dbReference>
<dbReference type="EMBL" id="ML170204">
    <property type="protein sequence ID" value="TDL18800.1"/>
    <property type="molecule type" value="Genomic_DNA"/>
</dbReference>
<organism evidence="3 4">
    <name type="scientific">Rickenella mellea</name>
    <dbReference type="NCBI Taxonomy" id="50990"/>
    <lineage>
        <taxon>Eukaryota</taxon>
        <taxon>Fungi</taxon>
        <taxon>Dikarya</taxon>
        <taxon>Basidiomycota</taxon>
        <taxon>Agaricomycotina</taxon>
        <taxon>Agaricomycetes</taxon>
        <taxon>Hymenochaetales</taxon>
        <taxon>Rickenellaceae</taxon>
        <taxon>Rickenella</taxon>
    </lineage>
</organism>
<protein>
    <recommendedName>
        <fullName evidence="2">Kinetochore protein Sos7 coiled-coil domain-containing protein</fullName>
    </recommendedName>
</protein>
<evidence type="ECO:0000313" key="4">
    <source>
        <dbReference type="Proteomes" id="UP000294933"/>
    </source>
</evidence>
<dbReference type="STRING" id="50990.A0A4Y7PW90"/>
<accession>A0A4Y7PW90</accession>
<proteinExistence type="predicted"/>
<dbReference type="InterPro" id="IPR048781">
    <property type="entry name" value="Sos7_CC"/>
</dbReference>
<dbReference type="OrthoDB" id="18959at2759"/>
<dbReference type="Pfam" id="PF20882">
    <property type="entry name" value="Sos7"/>
    <property type="match status" value="1"/>
</dbReference>
<evidence type="ECO:0000313" key="3">
    <source>
        <dbReference type="EMBL" id="TDL18800.1"/>
    </source>
</evidence>
<dbReference type="GO" id="GO:0051315">
    <property type="term" value="P:attachment of mitotic spindle microtubules to kinetochore"/>
    <property type="evidence" value="ECO:0007669"/>
    <property type="project" value="TreeGrafter"/>
</dbReference>
<gene>
    <name evidence="3" type="ORF">BD410DRAFT_830783</name>
</gene>
<reference evidence="3 4" key="1">
    <citation type="submission" date="2018-06" db="EMBL/GenBank/DDBJ databases">
        <title>A transcriptomic atlas of mushroom development highlights an independent origin of complex multicellularity.</title>
        <authorList>
            <consortium name="DOE Joint Genome Institute"/>
            <person name="Krizsan K."/>
            <person name="Almasi E."/>
            <person name="Merenyi Z."/>
            <person name="Sahu N."/>
            <person name="Viragh M."/>
            <person name="Koszo T."/>
            <person name="Mondo S."/>
            <person name="Kiss B."/>
            <person name="Balint B."/>
            <person name="Kues U."/>
            <person name="Barry K."/>
            <person name="Hegedus J.C."/>
            <person name="Henrissat B."/>
            <person name="Johnson J."/>
            <person name="Lipzen A."/>
            <person name="Ohm R."/>
            <person name="Nagy I."/>
            <person name="Pangilinan J."/>
            <person name="Yan J."/>
            <person name="Xiong Y."/>
            <person name="Grigoriev I.V."/>
            <person name="Hibbett D.S."/>
            <person name="Nagy L.G."/>
        </authorList>
    </citation>
    <scope>NUCLEOTIDE SEQUENCE [LARGE SCALE GENOMIC DNA]</scope>
    <source>
        <strain evidence="3 4">SZMC22713</strain>
    </source>
</reference>
<evidence type="ECO:0000259" key="2">
    <source>
        <dbReference type="Pfam" id="PF20882"/>
    </source>
</evidence>
<name>A0A4Y7PW90_9AGAM</name>
<dbReference type="PANTHER" id="PTHR37329:SF1">
    <property type="entry name" value="KINETOCHORE PROTEIN SOS7"/>
    <property type="match status" value="1"/>
</dbReference>
<feature type="domain" description="Kinetochore protein Sos7 coiled-coil" evidence="2">
    <location>
        <begin position="79"/>
        <end position="152"/>
    </location>
</feature>
<dbReference type="Proteomes" id="UP000294933">
    <property type="component" value="Unassembled WGS sequence"/>
</dbReference>
<dbReference type="PANTHER" id="PTHR37329">
    <property type="entry name" value="KINETOCHORE PROTEIN SOS7"/>
    <property type="match status" value="1"/>
</dbReference>